<gene>
    <name evidence="1" type="ORF">T4A_658</name>
    <name evidence="2" type="ORF">T4D_2849</name>
</gene>
<dbReference type="Proteomes" id="UP000054632">
    <property type="component" value="Unassembled WGS sequence"/>
</dbReference>
<evidence type="ECO:0000313" key="2">
    <source>
        <dbReference type="EMBL" id="KRY89222.1"/>
    </source>
</evidence>
<organism evidence="2 4">
    <name type="scientific">Trichinella pseudospiralis</name>
    <name type="common">Parasitic roundworm</name>
    <dbReference type="NCBI Taxonomy" id="6337"/>
    <lineage>
        <taxon>Eukaryota</taxon>
        <taxon>Metazoa</taxon>
        <taxon>Ecdysozoa</taxon>
        <taxon>Nematoda</taxon>
        <taxon>Enoplea</taxon>
        <taxon>Dorylaimia</taxon>
        <taxon>Trichinellida</taxon>
        <taxon>Trichinellidae</taxon>
        <taxon>Trichinella</taxon>
    </lineage>
</organism>
<dbReference type="EMBL" id="JYDT01000034">
    <property type="protein sequence ID" value="KRY89222.1"/>
    <property type="molecule type" value="Genomic_DNA"/>
</dbReference>
<evidence type="ECO:0000313" key="1">
    <source>
        <dbReference type="EMBL" id="KRY69101.1"/>
    </source>
</evidence>
<dbReference type="EMBL" id="JYDR01000097">
    <property type="protein sequence ID" value="KRY69101.1"/>
    <property type="molecule type" value="Genomic_DNA"/>
</dbReference>
<protein>
    <submittedName>
        <fullName evidence="2">Uncharacterized protein</fullName>
    </submittedName>
</protein>
<dbReference type="AlphaFoldDB" id="A0A0V1FT37"/>
<sequence length="77" mass="8750">MPVSWLVRLSEHEVDVELQLLLLAKSIDDDIASDLSVKQQQQLLSVVSRLSFCLNIKYMLTEKLSKLARSKAVTYSN</sequence>
<dbReference type="Proteomes" id="UP000054995">
    <property type="component" value="Unassembled WGS sequence"/>
</dbReference>
<name>A0A0V1FT37_TRIPS</name>
<accession>A0A0V1FT37</accession>
<reference evidence="3 4" key="1">
    <citation type="submission" date="2015-01" db="EMBL/GenBank/DDBJ databases">
        <title>Evolution of Trichinella species and genotypes.</title>
        <authorList>
            <person name="Korhonen P.K."/>
            <person name="Edoardo P."/>
            <person name="Giuseppe L.R."/>
            <person name="Gasser R.B."/>
        </authorList>
    </citation>
    <scope>NUCLEOTIDE SEQUENCE [LARGE SCALE GENOMIC DNA]</scope>
    <source>
        <strain evidence="1">ISS13</strain>
        <strain evidence="2">ISS470</strain>
    </source>
</reference>
<evidence type="ECO:0000313" key="3">
    <source>
        <dbReference type="Proteomes" id="UP000054632"/>
    </source>
</evidence>
<keyword evidence="4" id="KW-1185">Reference proteome</keyword>
<comment type="caution">
    <text evidence="2">The sequence shown here is derived from an EMBL/GenBank/DDBJ whole genome shotgun (WGS) entry which is preliminary data.</text>
</comment>
<proteinExistence type="predicted"/>
<evidence type="ECO:0000313" key="4">
    <source>
        <dbReference type="Proteomes" id="UP000054995"/>
    </source>
</evidence>